<name>A0A142JQ88_9BURK</name>
<dbReference type="KEGG" id="cnan:A2G96_07700"/>
<keyword evidence="2" id="KW-1185">Reference proteome</keyword>
<protein>
    <submittedName>
        <fullName evidence="1">Uncharacterized protein</fullName>
    </submittedName>
</protein>
<gene>
    <name evidence="1" type="ORF">A2G96_07700</name>
</gene>
<organism evidence="1 2">
    <name type="scientific">Cupriavidus nantongensis</name>
    <dbReference type="NCBI Taxonomy" id="1796606"/>
    <lineage>
        <taxon>Bacteria</taxon>
        <taxon>Pseudomonadati</taxon>
        <taxon>Pseudomonadota</taxon>
        <taxon>Betaproteobacteria</taxon>
        <taxon>Burkholderiales</taxon>
        <taxon>Burkholderiaceae</taxon>
        <taxon>Cupriavidus</taxon>
    </lineage>
</organism>
<proteinExistence type="predicted"/>
<evidence type="ECO:0000313" key="1">
    <source>
        <dbReference type="EMBL" id="AMR80250.1"/>
    </source>
</evidence>
<dbReference type="EMBL" id="CP014844">
    <property type="protein sequence ID" value="AMR80250.1"/>
    <property type="molecule type" value="Genomic_DNA"/>
</dbReference>
<dbReference type="OrthoDB" id="9135629at2"/>
<evidence type="ECO:0000313" key="2">
    <source>
        <dbReference type="Proteomes" id="UP000075238"/>
    </source>
</evidence>
<dbReference type="AlphaFoldDB" id="A0A142JQ88"/>
<reference evidence="1 2" key="1">
    <citation type="submission" date="2016-03" db="EMBL/GenBank/DDBJ databases">
        <title>Complete genome sequence of a novel chlorpyrifos degrading bacterium, Cupriavidus nantongensis sp. X1.</title>
        <authorList>
            <person name="Fang L."/>
        </authorList>
    </citation>
    <scope>NUCLEOTIDE SEQUENCE [LARGE SCALE GENOMIC DNA]</scope>
    <source>
        <strain evidence="1 2">X1</strain>
    </source>
</reference>
<sequence length="97" mass="11192">MNTNRLSAAEAREIAGPTPSERVDAALDRIRAAAENKKRSVSLHEDFWVNGGYGSDRSTLLAKQYDEAVKQLKELGYKVRFFYEERQFVDMYTVVEW</sequence>
<dbReference type="Proteomes" id="UP000075238">
    <property type="component" value="Chromosome 1"/>
</dbReference>
<dbReference type="STRING" id="1796606.A2G96_07700"/>
<accession>A0A142JQ88</accession>